<name>A0A845HEJ3_9BURK</name>
<dbReference type="Proteomes" id="UP000484875">
    <property type="component" value="Unassembled WGS sequence"/>
</dbReference>
<evidence type="ECO:0008006" key="3">
    <source>
        <dbReference type="Google" id="ProtNLM"/>
    </source>
</evidence>
<dbReference type="RefSeq" id="WP_161088211.1">
    <property type="nucleotide sequence ID" value="NZ_WWCV01000001.1"/>
</dbReference>
<dbReference type="Gene3D" id="3.40.50.2020">
    <property type="match status" value="1"/>
</dbReference>
<organism evidence="1 2">
    <name type="scientific">Duganella vulcania</name>
    <dbReference type="NCBI Taxonomy" id="2692166"/>
    <lineage>
        <taxon>Bacteria</taxon>
        <taxon>Pseudomonadati</taxon>
        <taxon>Pseudomonadota</taxon>
        <taxon>Betaproteobacteria</taxon>
        <taxon>Burkholderiales</taxon>
        <taxon>Oxalobacteraceae</taxon>
        <taxon>Telluria group</taxon>
        <taxon>Duganella</taxon>
    </lineage>
</organism>
<dbReference type="EMBL" id="WWCV01000001">
    <property type="protein sequence ID" value="MYN15364.1"/>
    <property type="molecule type" value="Genomic_DNA"/>
</dbReference>
<accession>A0A845HEJ3</accession>
<dbReference type="SUPFAM" id="SSF53271">
    <property type="entry name" value="PRTase-like"/>
    <property type="match status" value="1"/>
</dbReference>
<dbReference type="AlphaFoldDB" id="A0A845HEJ3"/>
<proteinExistence type="predicted"/>
<evidence type="ECO:0000313" key="1">
    <source>
        <dbReference type="EMBL" id="MYN15364.1"/>
    </source>
</evidence>
<keyword evidence="2" id="KW-1185">Reference proteome</keyword>
<comment type="caution">
    <text evidence="1">The sequence shown here is derived from an EMBL/GenBank/DDBJ whole genome shotgun (WGS) entry which is preliminary data.</text>
</comment>
<reference evidence="1 2" key="1">
    <citation type="submission" date="2019-12" db="EMBL/GenBank/DDBJ databases">
        <title>Novel species isolated from a subtropical stream in China.</title>
        <authorList>
            <person name="Lu H."/>
        </authorList>
    </citation>
    <scope>NUCLEOTIDE SEQUENCE [LARGE SCALE GENOMIC DNA]</scope>
    <source>
        <strain evidence="1 2">FT107W</strain>
    </source>
</reference>
<gene>
    <name evidence="1" type="ORF">GTP81_01210</name>
</gene>
<protein>
    <recommendedName>
        <fullName evidence="3">Orotate phosphoribosyltransferase</fullName>
    </recommendedName>
</protein>
<dbReference type="InterPro" id="IPR029057">
    <property type="entry name" value="PRTase-like"/>
</dbReference>
<evidence type="ECO:0000313" key="2">
    <source>
        <dbReference type="Proteomes" id="UP000484875"/>
    </source>
</evidence>
<sequence length="217" mass="24193">MSQAEQTEIEVLRNKINDHCIFRVPHKSKELPAMNGGGFYTWQFYLRTALLDARSLATISRDFWNRYEAVYANQPFQIAGVESAAVPIITALVCSGAERGITLNAFTIRKDRKEYGRRNLIEGAPNDLPVLFVDDLTSPQHNAFWHGVYAIGMHGLVLAEDAYVLVRKQERAVSAFIETSIGTVQVQSLFTLDDFDLEQADYAAARRVATIAPALAA</sequence>